<dbReference type="GO" id="GO:0005634">
    <property type="term" value="C:nucleus"/>
    <property type="evidence" value="ECO:0007669"/>
    <property type="project" value="UniProtKB-SubCell"/>
</dbReference>
<feature type="compositionally biased region" description="Low complexity" evidence="7">
    <location>
        <begin position="398"/>
        <end position="409"/>
    </location>
</feature>
<keyword evidence="10" id="KW-1185">Reference proteome</keyword>
<feature type="compositionally biased region" description="Low complexity" evidence="7">
    <location>
        <begin position="298"/>
        <end position="312"/>
    </location>
</feature>
<evidence type="ECO:0000256" key="4">
    <source>
        <dbReference type="ARBA" id="ARBA00022833"/>
    </source>
</evidence>
<feature type="region of interest" description="Disordered" evidence="7">
    <location>
        <begin position="262"/>
        <end position="497"/>
    </location>
</feature>
<evidence type="ECO:0000256" key="6">
    <source>
        <dbReference type="PROSITE-ProRule" id="PRU00723"/>
    </source>
</evidence>
<dbReference type="OrthoDB" id="20729at2759"/>
<keyword evidence="5" id="KW-0539">Nucleus</keyword>
<dbReference type="GO" id="GO:0008270">
    <property type="term" value="F:zinc ion binding"/>
    <property type="evidence" value="ECO:0007669"/>
    <property type="project" value="UniProtKB-KW"/>
</dbReference>
<dbReference type="PROSITE" id="PS50103">
    <property type="entry name" value="ZF_C3H1"/>
    <property type="match status" value="1"/>
</dbReference>
<dbReference type="Proteomes" id="UP000190274">
    <property type="component" value="Chromosome C"/>
</dbReference>
<dbReference type="SUPFAM" id="SSF90229">
    <property type="entry name" value="CCCH zinc finger"/>
    <property type="match status" value="1"/>
</dbReference>
<feature type="compositionally biased region" description="Low complexity" evidence="7">
    <location>
        <begin position="435"/>
        <end position="446"/>
    </location>
</feature>
<comment type="subcellular location">
    <subcellularLocation>
        <location evidence="1">Nucleus</location>
    </subcellularLocation>
</comment>
<evidence type="ECO:0000256" key="5">
    <source>
        <dbReference type="ARBA" id="ARBA00023242"/>
    </source>
</evidence>
<keyword evidence="3 6" id="KW-0863">Zinc-finger</keyword>
<evidence type="ECO:0000313" key="9">
    <source>
        <dbReference type="EMBL" id="SCU81758.1"/>
    </source>
</evidence>
<feature type="compositionally biased region" description="Polar residues" evidence="7">
    <location>
        <begin position="383"/>
        <end position="397"/>
    </location>
</feature>
<feature type="compositionally biased region" description="Low complexity" evidence="7">
    <location>
        <begin position="349"/>
        <end position="381"/>
    </location>
</feature>
<name>A0A1G4IXW7_9SACH</name>
<dbReference type="InterPro" id="IPR036855">
    <property type="entry name" value="Znf_CCCH_sf"/>
</dbReference>
<dbReference type="InterPro" id="IPR000571">
    <property type="entry name" value="Znf_CCCH"/>
</dbReference>
<dbReference type="Pfam" id="PF00642">
    <property type="entry name" value="zf-CCCH"/>
    <property type="match status" value="1"/>
</dbReference>
<dbReference type="PANTHER" id="PTHR46527">
    <property type="entry name" value="NUCLEOPORIN-LIKE PROTEIN 2"/>
    <property type="match status" value="1"/>
</dbReference>
<dbReference type="Gene3D" id="4.10.1000.10">
    <property type="entry name" value="Zinc finger, CCCH-type"/>
    <property type="match status" value="1"/>
</dbReference>
<feature type="domain" description="C3H1-type" evidence="8">
    <location>
        <begin position="5"/>
        <end position="32"/>
    </location>
</feature>
<dbReference type="AlphaFoldDB" id="A0A1G4IXW7"/>
<feature type="compositionally biased region" description="Polar residues" evidence="7">
    <location>
        <begin position="410"/>
        <end position="420"/>
    </location>
</feature>
<protein>
    <submittedName>
        <fullName evidence="9">LADA_0C00914g1_1</fullName>
    </submittedName>
</protein>
<evidence type="ECO:0000313" key="10">
    <source>
        <dbReference type="Proteomes" id="UP000190274"/>
    </source>
</evidence>
<keyword evidence="4 6" id="KW-0862">Zinc</keyword>
<evidence type="ECO:0000256" key="2">
    <source>
        <dbReference type="ARBA" id="ARBA00022723"/>
    </source>
</evidence>
<organism evidence="9 10">
    <name type="scientific">Lachancea dasiensis</name>
    <dbReference type="NCBI Taxonomy" id="1072105"/>
    <lineage>
        <taxon>Eukaryota</taxon>
        <taxon>Fungi</taxon>
        <taxon>Dikarya</taxon>
        <taxon>Ascomycota</taxon>
        <taxon>Saccharomycotina</taxon>
        <taxon>Saccharomycetes</taxon>
        <taxon>Saccharomycetales</taxon>
        <taxon>Saccharomycetaceae</taxon>
        <taxon>Lachancea</taxon>
    </lineage>
</organism>
<dbReference type="EMBL" id="LT598459">
    <property type="protein sequence ID" value="SCU81758.1"/>
    <property type="molecule type" value="Genomic_DNA"/>
</dbReference>
<dbReference type="SMART" id="SM00356">
    <property type="entry name" value="ZnF_C3H1"/>
    <property type="match status" value="1"/>
</dbReference>
<dbReference type="STRING" id="1266660.A0A1G4IXW7"/>
<feature type="zinc finger region" description="C3H1-type" evidence="6">
    <location>
        <begin position="5"/>
        <end position="32"/>
    </location>
</feature>
<dbReference type="PANTHER" id="PTHR46527:SF1">
    <property type="entry name" value="NUCLEOPORIN NUP42"/>
    <property type="match status" value="1"/>
</dbReference>
<feature type="compositionally biased region" description="Polar residues" evidence="7">
    <location>
        <begin position="447"/>
        <end position="483"/>
    </location>
</feature>
<proteinExistence type="predicted"/>
<evidence type="ECO:0000259" key="8">
    <source>
        <dbReference type="PROSITE" id="PS50103"/>
    </source>
</evidence>
<evidence type="ECO:0000256" key="3">
    <source>
        <dbReference type="ARBA" id="ARBA00022771"/>
    </source>
</evidence>
<gene>
    <name evidence="9" type="ORF">LADA_0C00914G</name>
</gene>
<reference evidence="10" key="1">
    <citation type="submission" date="2016-03" db="EMBL/GenBank/DDBJ databases">
        <authorList>
            <person name="Devillers H."/>
        </authorList>
    </citation>
    <scope>NUCLEOTIDE SEQUENCE [LARGE SCALE GENOMIC DNA]</scope>
</reference>
<keyword evidence="2 6" id="KW-0479">Metal-binding</keyword>
<dbReference type="InterPro" id="IPR051767">
    <property type="entry name" value="Nucleoporin_NUP42"/>
</dbReference>
<evidence type="ECO:0000256" key="7">
    <source>
        <dbReference type="SAM" id="MobiDB-lite"/>
    </source>
</evidence>
<accession>A0A1G4IXW7</accession>
<sequence>MSFGSRNKTPCKYFQQGRCKKGNACNFAHVYTGNNNNNGNTNANDSGGANRYQSFVNASNLGKYANEVNDDLTGASEFMFQPLSSSYGLGSPCAVNLITGRDFSPEEARFLFYQSQMHNSVPTYEVQMKARASDFEQSRKYILADTRKAARYLQLATQKAHESGAAPSKGYLEHGLDLTGASYANAGPNPRTSNLFGANTTPNAFGQTMNSTKPGPFGSSNAFGSGSANTFGSGSSGAFGSSTGAFGTPAFASSNTTTAFGQPTFGAAPNTATSPFGGSSAFGGKPPSTGFGPGGSTSFGSPAASASTSAFGKPTFGSSGGSNASAFGQPAFRTAPSGSQTSPFGQGGSTSNTQTTSNAGAPSAFGQPTFGSTSTSSPFASIQGGSSPFGSGTNPAVTGSSSTPFGSTFQKPVNNTNNGTPFGAASPFGSAGFVPANAQNPQPNAQTMQHPFGSSISNNPIGTNTQPSSTSLGIPQKTTQSFIQGLPEESTLSESDLPKEVVDYFKADNFTIGKVPDIPPPSTLVN</sequence>
<evidence type="ECO:0000256" key="1">
    <source>
        <dbReference type="ARBA" id="ARBA00004123"/>
    </source>
</evidence>